<dbReference type="AlphaFoldDB" id="A0A7M2YX54"/>
<dbReference type="GO" id="GO:0019305">
    <property type="term" value="P:dTDP-rhamnose biosynthetic process"/>
    <property type="evidence" value="ECO:0007669"/>
    <property type="project" value="TreeGrafter"/>
</dbReference>
<evidence type="ECO:0000256" key="2">
    <source>
        <dbReference type="PIRSR" id="PIRSR600888-1"/>
    </source>
</evidence>
<organism evidence="4 5">
    <name type="scientific">Gaiella occulta</name>
    <dbReference type="NCBI Taxonomy" id="1002870"/>
    <lineage>
        <taxon>Bacteria</taxon>
        <taxon>Bacillati</taxon>
        <taxon>Actinomycetota</taxon>
        <taxon>Thermoleophilia</taxon>
        <taxon>Gaiellales</taxon>
        <taxon>Gaiellaceae</taxon>
        <taxon>Gaiella</taxon>
    </lineage>
</organism>
<dbReference type="Gene3D" id="2.60.120.10">
    <property type="entry name" value="Jelly Rolls"/>
    <property type="match status" value="1"/>
</dbReference>
<comment type="similarity">
    <text evidence="1">Belongs to the dTDP-4-dehydrorhamnose 3,5-epimerase family.</text>
</comment>
<dbReference type="GO" id="GO:0000271">
    <property type="term" value="P:polysaccharide biosynthetic process"/>
    <property type="evidence" value="ECO:0007669"/>
    <property type="project" value="TreeGrafter"/>
</dbReference>
<dbReference type="GO" id="GO:0008830">
    <property type="term" value="F:dTDP-4-dehydrorhamnose 3,5-epimerase activity"/>
    <property type="evidence" value="ECO:0007669"/>
    <property type="project" value="InterPro"/>
</dbReference>
<dbReference type="Proteomes" id="UP000254134">
    <property type="component" value="Unassembled WGS sequence"/>
</dbReference>
<comment type="caution">
    <text evidence="4">The sequence shown here is derived from an EMBL/GenBank/DDBJ whole genome shotgun (WGS) entry which is preliminary data.</text>
</comment>
<protein>
    <submittedName>
        <fullName evidence="4">dTDP-4-dehydrorhamnose 35-epimerase-related protein</fullName>
    </submittedName>
</protein>
<dbReference type="PANTHER" id="PTHR21047:SF2">
    <property type="entry name" value="THYMIDINE DIPHOSPHO-4-KETO-RHAMNOSE 3,5-EPIMERASE"/>
    <property type="match status" value="1"/>
</dbReference>
<keyword evidence="5" id="KW-1185">Reference proteome</keyword>
<name>A0A7M2YX54_9ACTN</name>
<dbReference type="InterPro" id="IPR011051">
    <property type="entry name" value="RmlC_Cupin_sf"/>
</dbReference>
<dbReference type="GO" id="GO:0005829">
    <property type="term" value="C:cytosol"/>
    <property type="evidence" value="ECO:0007669"/>
    <property type="project" value="TreeGrafter"/>
</dbReference>
<gene>
    <name evidence="4" type="ORF">Gocc_2145</name>
</gene>
<evidence type="ECO:0000313" key="4">
    <source>
        <dbReference type="EMBL" id="RDI74048.1"/>
    </source>
</evidence>
<evidence type="ECO:0000313" key="5">
    <source>
        <dbReference type="Proteomes" id="UP000254134"/>
    </source>
</evidence>
<feature type="active site" description="Proton donor" evidence="2">
    <location>
        <position position="112"/>
    </location>
</feature>
<dbReference type="PANTHER" id="PTHR21047">
    <property type="entry name" value="DTDP-6-DEOXY-D-GLUCOSE-3,5 EPIMERASE"/>
    <property type="match status" value="1"/>
</dbReference>
<feature type="site" description="Participates in a stacking interaction with the thymidine ring of dTDP-4-oxo-6-deoxyglucose" evidence="3">
    <location>
        <position position="118"/>
    </location>
</feature>
<dbReference type="SUPFAM" id="SSF51182">
    <property type="entry name" value="RmlC-like cupins"/>
    <property type="match status" value="1"/>
</dbReference>
<evidence type="ECO:0000256" key="1">
    <source>
        <dbReference type="ARBA" id="ARBA00010154"/>
    </source>
</evidence>
<sequence length="152" mass="17449">MIEGLLRLPLRRFEDERGWFYELRRDSLLPKRTAQTNVSFSRRGVIRGLHYHERGQDDLFACLRGTARVVVLDRVSGETFSEDIGDDNPVAIYVPGRHAHGFEALTDLLFAYHVTEEYDPSDPDEHGIPWNDERVAHLWSTTTPILSARDAS</sequence>
<dbReference type="Pfam" id="PF00908">
    <property type="entry name" value="dTDP_sugar_isom"/>
    <property type="match status" value="1"/>
</dbReference>
<dbReference type="EMBL" id="QQZY01000005">
    <property type="protein sequence ID" value="RDI74048.1"/>
    <property type="molecule type" value="Genomic_DNA"/>
</dbReference>
<evidence type="ECO:0000256" key="3">
    <source>
        <dbReference type="PIRSR" id="PIRSR600888-3"/>
    </source>
</evidence>
<reference evidence="4 5" key="1">
    <citation type="submission" date="2018-07" db="EMBL/GenBank/DDBJ databases">
        <title>High-quality-draft genome sequence of Gaiella occulta.</title>
        <authorList>
            <person name="Severino R."/>
            <person name="Froufe H.J.C."/>
            <person name="Rainey F.A."/>
            <person name="Barroso C."/>
            <person name="Albuquerque L."/>
            <person name="Lobo-Da-Cunha A."/>
            <person name="Da Costa M.S."/>
            <person name="Egas C."/>
        </authorList>
    </citation>
    <scope>NUCLEOTIDE SEQUENCE [LARGE SCALE GENOMIC DNA]</scope>
    <source>
        <strain evidence="4 5">F2-233</strain>
    </source>
</reference>
<accession>A0A7M2YX54</accession>
<reference evidence="5" key="2">
    <citation type="journal article" date="2019" name="MicrobiologyOpen">
        <title>High-quality draft genome sequence of Gaiella occulta isolated from a 150 meter deep mineral water borehole and comparison with the genome sequences of other deep-branching lineages of the phylum Actinobacteria.</title>
        <authorList>
            <person name="Severino R."/>
            <person name="Froufe H.J.C."/>
            <person name="Barroso C."/>
            <person name="Albuquerque L."/>
            <person name="Lobo-da-Cunha A."/>
            <person name="da Costa M.S."/>
            <person name="Egas C."/>
        </authorList>
    </citation>
    <scope>NUCLEOTIDE SEQUENCE [LARGE SCALE GENOMIC DNA]</scope>
    <source>
        <strain evidence="5">F2-233</strain>
    </source>
</reference>
<dbReference type="InterPro" id="IPR014710">
    <property type="entry name" value="RmlC-like_jellyroll"/>
</dbReference>
<feature type="active site" description="Proton acceptor" evidence="2">
    <location>
        <position position="50"/>
    </location>
</feature>
<proteinExistence type="inferred from homology"/>
<dbReference type="InterPro" id="IPR000888">
    <property type="entry name" value="RmlC-like"/>
</dbReference>
<dbReference type="RefSeq" id="WP_181813584.1">
    <property type="nucleotide sequence ID" value="NZ_QQZY01000005.1"/>
</dbReference>